<gene>
    <name evidence="2" type="ORF">AsAng_0034950</name>
</gene>
<dbReference type="RefSeq" id="WP_264788128.1">
    <property type="nucleotide sequence ID" value="NZ_AP026867.1"/>
</dbReference>
<dbReference type="Gene3D" id="1.10.260.40">
    <property type="entry name" value="lambda repressor-like DNA-binding domains"/>
    <property type="match status" value="1"/>
</dbReference>
<dbReference type="GO" id="GO:0003677">
    <property type="term" value="F:DNA binding"/>
    <property type="evidence" value="ECO:0007669"/>
    <property type="project" value="InterPro"/>
</dbReference>
<reference evidence="2" key="1">
    <citation type="submission" date="2022-09" db="EMBL/GenBank/DDBJ databases">
        <title>Aureispira anguillicida sp. nov., isolated from Leptocephalus of Japanese eel Anguilla japonica.</title>
        <authorList>
            <person name="Yuasa K."/>
            <person name="Mekata T."/>
            <person name="Ikunari K."/>
        </authorList>
    </citation>
    <scope>NUCLEOTIDE SEQUENCE</scope>
    <source>
        <strain evidence="2">EL160426</strain>
    </source>
</reference>
<evidence type="ECO:0000313" key="3">
    <source>
        <dbReference type="Proteomes" id="UP001060919"/>
    </source>
</evidence>
<keyword evidence="3" id="KW-1185">Reference proteome</keyword>
<dbReference type="GO" id="GO:0045892">
    <property type="term" value="P:negative regulation of DNA-templated transcription"/>
    <property type="evidence" value="ECO:0007669"/>
    <property type="project" value="InterPro"/>
</dbReference>
<dbReference type="EMBL" id="AP026867">
    <property type="protein sequence ID" value="BDS12770.1"/>
    <property type="molecule type" value="Genomic_DNA"/>
</dbReference>
<dbReference type="CDD" id="cd00093">
    <property type="entry name" value="HTH_XRE"/>
    <property type="match status" value="1"/>
</dbReference>
<protein>
    <submittedName>
        <fullName evidence="2">Helix-turn-helix domain-containing protein</fullName>
    </submittedName>
</protein>
<dbReference type="InterPro" id="IPR010744">
    <property type="entry name" value="Phage_CI_N"/>
</dbReference>
<dbReference type="Pfam" id="PF07022">
    <property type="entry name" value="Phage_CI_repr"/>
    <property type="match status" value="1"/>
</dbReference>
<accession>A0A915YGK7</accession>
<dbReference type="PROSITE" id="PS50943">
    <property type="entry name" value="HTH_CROC1"/>
    <property type="match status" value="1"/>
</dbReference>
<dbReference type="AlphaFoldDB" id="A0A915YGK7"/>
<dbReference type="KEGG" id="aup:AsAng_0034950"/>
<sequence length="121" mass="13951">MTIQERFKLFLEHKDKNPTQLAKEINVNQKTLDNLSKGKAKPSSTVLIPLAELGLNINWLLIGEGKMLDKNTSPTKNKEDKFTNDIEYVKRENELLKSQLKDKERIIELKDAMIKLLSKES</sequence>
<dbReference type="SUPFAM" id="SSF47413">
    <property type="entry name" value="lambda repressor-like DNA-binding domains"/>
    <property type="match status" value="1"/>
</dbReference>
<dbReference type="SMART" id="SM00530">
    <property type="entry name" value="HTH_XRE"/>
    <property type="match status" value="1"/>
</dbReference>
<proteinExistence type="predicted"/>
<name>A0A915YGK7_9BACT</name>
<dbReference type="InterPro" id="IPR001387">
    <property type="entry name" value="Cro/C1-type_HTH"/>
</dbReference>
<dbReference type="InterPro" id="IPR010982">
    <property type="entry name" value="Lambda_DNA-bd_dom_sf"/>
</dbReference>
<feature type="domain" description="HTH cro/C1-type" evidence="1">
    <location>
        <begin position="19"/>
        <end position="60"/>
    </location>
</feature>
<organism evidence="2 3">
    <name type="scientific">Aureispira anguillae</name>
    <dbReference type="NCBI Taxonomy" id="2864201"/>
    <lineage>
        <taxon>Bacteria</taxon>
        <taxon>Pseudomonadati</taxon>
        <taxon>Bacteroidota</taxon>
        <taxon>Saprospiria</taxon>
        <taxon>Saprospirales</taxon>
        <taxon>Saprospiraceae</taxon>
        <taxon>Aureispira</taxon>
    </lineage>
</organism>
<evidence type="ECO:0000313" key="2">
    <source>
        <dbReference type="EMBL" id="BDS12770.1"/>
    </source>
</evidence>
<dbReference type="Proteomes" id="UP001060919">
    <property type="component" value="Chromosome"/>
</dbReference>
<evidence type="ECO:0000259" key="1">
    <source>
        <dbReference type="PROSITE" id="PS50943"/>
    </source>
</evidence>